<dbReference type="AlphaFoldDB" id="A0A0L9U4B1"/>
<evidence type="ECO:0000256" key="1">
    <source>
        <dbReference type="SAM" id="MobiDB-lite"/>
    </source>
</evidence>
<evidence type="ECO:0000313" key="2">
    <source>
        <dbReference type="EMBL" id="KOM37244.1"/>
    </source>
</evidence>
<dbReference type="Gramene" id="KOM37244">
    <property type="protein sequence ID" value="KOM37244"/>
    <property type="gene ID" value="LR48_Vigan03g062500"/>
</dbReference>
<accession>A0A0L9U4B1</accession>
<dbReference type="EMBL" id="CM003373">
    <property type="protein sequence ID" value="KOM37244.1"/>
    <property type="molecule type" value="Genomic_DNA"/>
</dbReference>
<protein>
    <submittedName>
        <fullName evidence="2">Uncharacterized protein</fullName>
    </submittedName>
</protein>
<organism evidence="2 3">
    <name type="scientific">Phaseolus angularis</name>
    <name type="common">Azuki bean</name>
    <name type="synonym">Vigna angularis</name>
    <dbReference type="NCBI Taxonomy" id="3914"/>
    <lineage>
        <taxon>Eukaryota</taxon>
        <taxon>Viridiplantae</taxon>
        <taxon>Streptophyta</taxon>
        <taxon>Embryophyta</taxon>
        <taxon>Tracheophyta</taxon>
        <taxon>Spermatophyta</taxon>
        <taxon>Magnoliopsida</taxon>
        <taxon>eudicotyledons</taxon>
        <taxon>Gunneridae</taxon>
        <taxon>Pentapetalae</taxon>
        <taxon>rosids</taxon>
        <taxon>fabids</taxon>
        <taxon>Fabales</taxon>
        <taxon>Fabaceae</taxon>
        <taxon>Papilionoideae</taxon>
        <taxon>50 kb inversion clade</taxon>
        <taxon>NPAAA clade</taxon>
        <taxon>indigoferoid/millettioid clade</taxon>
        <taxon>Phaseoleae</taxon>
        <taxon>Vigna</taxon>
    </lineage>
</organism>
<feature type="region of interest" description="Disordered" evidence="1">
    <location>
        <begin position="1"/>
        <end position="57"/>
    </location>
</feature>
<name>A0A0L9U4B1_PHAAN</name>
<evidence type="ECO:0000313" key="3">
    <source>
        <dbReference type="Proteomes" id="UP000053144"/>
    </source>
</evidence>
<dbReference type="Proteomes" id="UP000053144">
    <property type="component" value="Chromosome 3"/>
</dbReference>
<sequence>MLVAQPEDARRLARGRSSPSERTLVAQREDTRRPASSGHSLSETTRPARGGCSPSEKSLTALLFKNANQRQRRQFLRGEGQGELCSSRPTRVWVIPWWKTTTFPRPIHHLSLL</sequence>
<reference evidence="3" key="1">
    <citation type="journal article" date="2015" name="Proc. Natl. Acad. Sci. U.S.A.">
        <title>Genome sequencing of adzuki bean (Vigna angularis) provides insight into high starch and low fat accumulation and domestication.</title>
        <authorList>
            <person name="Yang K."/>
            <person name="Tian Z."/>
            <person name="Chen C."/>
            <person name="Luo L."/>
            <person name="Zhao B."/>
            <person name="Wang Z."/>
            <person name="Yu L."/>
            <person name="Li Y."/>
            <person name="Sun Y."/>
            <person name="Li W."/>
            <person name="Chen Y."/>
            <person name="Li Y."/>
            <person name="Zhang Y."/>
            <person name="Ai D."/>
            <person name="Zhao J."/>
            <person name="Shang C."/>
            <person name="Ma Y."/>
            <person name="Wu B."/>
            <person name="Wang M."/>
            <person name="Gao L."/>
            <person name="Sun D."/>
            <person name="Zhang P."/>
            <person name="Guo F."/>
            <person name="Wang W."/>
            <person name="Li Y."/>
            <person name="Wang J."/>
            <person name="Varshney R.K."/>
            <person name="Wang J."/>
            <person name="Ling H.Q."/>
            <person name="Wan P."/>
        </authorList>
    </citation>
    <scope>NUCLEOTIDE SEQUENCE</scope>
    <source>
        <strain evidence="3">cv. Jingnong 6</strain>
    </source>
</reference>
<gene>
    <name evidence="2" type="ORF">LR48_Vigan03g062500</name>
</gene>
<proteinExistence type="predicted"/>